<keyword evidence="2" id="KW-1185">Reference proteome</keyword>
<protein>
    <submittedName>
        <fullName evidence="1">Uncharacterized protein</fullName>
    </submittedName>
</protein>
<dbReference type="AlphaFoldDB" id="A0A5B9R465"/>
<sequence length="74" mass="7862">MRTLGAIAKAIPTNSARGRKLRRAGNAPRVMDAIATLAARKGTAFHGPDLNIIRGFCQENPAVRRVPVRVAGDA</sequence>
<evidence type="ECO:0000313" key="1">
    <source>
        <dbReference type="EMBL" id="QEG41201.1"/>
    </source>
</evidence>
<gene>
    <name evidence="1" type="ORF">UC8_32200</name>
</gene>
<name>A0A5B9R465_9BACT</name>
<proteinExistence type="predicted"/>
<dbReference type="Proteomes" id="UP000325286">
    <property type="component" value="Chromosome"/>
</dbReference>
<reference evidence="1 2" key="1">
    <citation type="submission" date="2019-08" db="EMBL/GenBank/DDBJ databases">
        <title>Deep-cultivation of Planctomycetes and their phenomic and genomic characterization uncovers novel biology.</title>
        <authorList>
            <person name="Wiegand S."/>
            <person name="Jogler M."/>
            <person name="Boedeker C."/>
            <person name="Pinto D."/>
            <person name="Vollmers J."/>
            <person name="Rivas-Marin E."/>
            <person name="Kohn T."/>
            <person name="Peeters S.H."/>
            <person name="Heuer A."/>
            <person name="Rast P."/>
            <person name="Oberbeckmann S."/>
            <person name="Bunk B."/>
            <person name="Jeske O."/>
            <person name="Meyerdierks A."/>
            <person name="Storesund J.E."/>
            <person name="Kallscheuer N."/>
            <person name="Luecker S."/>
            <person name="Lage O.M."/>
            <person name="Pohl T."/>
            <person name="Merkel B.J."/>
            <person name="Hornburger P."/>
            <person name="Mueller R.-W."/>
            <person name="Bruemmer F."/>
            <person name="Labrenz M."/>
            <person name="Spormann A.M."/>
            <person name="Op den Camp H."/>
            <person name="Overmann J."/>
            <person name="Amann R."/>
            <person name="Jetten M.S.M."/>
            <person name="Mascher T."/>
            <person name="Medema M.H."/>
            <person name="Devos D.P."/>
            <person name="Kaster A.-K."/>
            <person name="Ovreas L."/>
            <person name="Rohde M."/>
            <person name="Galperin M.Y."/>
            <person name="Jogler C."/>
        </authorList>
    </citation>
    <scope>NUCLEOTIDE SEQUENCE [LARGE SCALE GENOMIC DNA]</scope>
    <source>
        <strain evidence="1 2">UC8</strain>
    </source>
</reference>
<accession>A0A5B9R465</accession>
<dbReference type="EMBL" id="CP042914">
    <property type="protein sequence ID" value="QEG41201.1"/>
    <property type="molecule type" value="Genomic_DNA"/>
</dbReference>
<dbReference type="KEGG" id="rul:UC8_32200"/>
<evidence type="ECO:0000313" key="2">
    <source>
        <dbReference type="Proteomes" id="UP000325286"/>
    </source>
</evidence>
<organism evidence="1 2">
    <name type="scientific">Roseimaritima ulvae</name>
    <dbReference type="NCBI Taxonomy" id="980254"/>
    <lineage>
        <taxon>Bacteria</taxon>
        <taxon>Pseudomonadati</taxon>
        <taxon>Planctomycetota</taxon>
        <taxon>Planctomycetia</taxon>
        <taxon>Pirellulales</taxon>
        <taxon>Pirellulaceae</taxon>
        <taxon>Roseimaritima</taxon>
    </lineage>
</organism>